<dbReference type="Pfam" id="PF13403">
    <property type="entry name" value="Hint_2"/>
    <property type="match status" value="1"/>
</dbReference>
<dbReference type="CDD" id="cd00081">
    <property type="entry name" value="Hint"/>
    <property type="match status" value="1"/>
</dbReference>
<evidence type="ECO:0000313" key="3">
    <source>
        <dbReference type="EMBL" id="PZR00747.1"/>
    </source>
</evidence>
<dbReference type="InterPro" id="IPR036844">
    <property type="entry name" value="Hint_dom_sf"/>
</dbReference>
<dbReference type="InterPro" id="IPR003587">
    <property type="entry name" value="Hint_dom_N"/>
</dbReference>
<keyword evidence="3" id="KW-0808">Transferase</keyword>
<dbReference type="NCBIfam" id="NF038133">
    <property type="entry name" value="choice_anch_L"/>
    <property type="match status" value="1"/>
</dbReference>
<dbReference type="Gene3D" id="2.170.16.10">
    <property type="entry name" value="Hedgehog/Intein (Hint) domain"/>
    <property type="match status" value="1"/>
</dbReference>
<dbReference type="Proteomes" id="UP000248975">
    <property type="component" value="Unassembled WGS sequence"/>
</dbReference>
<protein>
    <submittedName>
        <fullName evidence="3">2,3,4,5-tetrahydropyridine-2,6-carboxylate N-succinyltransferase</fullName>
    </submittedName>
</protein>
<feature type="compositionally biased region" description="Low complexity" evidence="1">
    <location>
        <begin position="81"/>
        <end position="92"/>
    </location>
</feature>
<name>A0A2W5SFX5_CERSP</name>
<gene>
    <name evidence="3" type="ORF">DI533_09505</name>
</gene>
<reference evidence="3 4" key="1">
    <citation type="submission" date="2017-08" db="EMBL/GenBank/DDBJ databases">
        <title>Infants hospitalized years apart are colonized by the same room-sourced microbial strains.</title>
        <authorList>
            <person name="Brooks B."/>
            <person name="Olm M.R."/>
            <person name="Firek B.A."/>
            <person name="Baker R."/>
            <person name="Thomas B.C."/>
            <person name="Morowitz M.J."/>
            <person name="Banfield J.F."/>
        </authorList>
    </citation>
    <scope>NUCLEOTIDE SEQUENCE [LARGE SCALE GENOMIC DNA]</scope>
    <source>
        <strain evidence="3">S2_003_000_R2_11</strain>
    </source>
</reference>
<dbReference type="InterPro" id="IPR028992">
    <property type="entry name" value="Hedgehog/Intein_dom"/>
</dbReference>
<dbReference type="InterPro" id="IPR049804">
    <property type="entry name" value="Choice_anch_L"/>
</dbReference>
<dbReference type="AlphaFoldDB" id="A0A2W5SFX5"/>
<dbReference type="Pfam" id="PF17963">
    <property type="entry name" value="Big_9"/>
    <property type="match status" value="1"/>
</dbReference>
<feature type="compositionally biased region" description="Polar residues" evidence="1">
    <location>
        <begin position="65"/>
        <end position="80"/>
    </location>
</feature>
<proteinExistence type="predicted"/>
<dbReference type="EMBL" id="QFQS01000001">
    <property type="protein sequence ID" value="PZR00747.1"/>
    <property type="molecule type" value="Genomic_DNA"/>
</dbReference>
<evidence type="ECO:0000259" key="2">
    <source>
        <dbReference type="SMART" id="SM00306"/>
    </source>
</evidence>
<comment type="caution">
    <text evidence="3">The sequence shown here is derived from an EMBL/GenBank/DDBJ whole genome shotgun (WGS) entry which is preliminary data.</text>
</comment>
<dbReference type="SMART" id="SM00306">
    <property type="entry name" value="HintN"/>
    <property type="match status" value="1"/>
</dbReference>
<sequence length="523" mass="55324">MATGAELTYTSASALQMANAIFGNGVTVTGASYSGPAASAAIYSKGATLSSGVVPSDTGVILSTGNARDFTQSSGDPNRSTGTTTDTTGTNNNAAFNAVAGTNTYDAVWLNADFVPQGDVMTIRFVFSSEEYPEYIGSQFNDVIGVWVNGSSVPISVGTGQTGVNSINSQTQPNLFVSNTTDAYNTEMDGFTITLTLKMHVNKGVVNSIRIGIADVSDAQYDSNLLIAADSVQTVLVARDETLTIYEDQTRTFDVLGNDVHLPNTTLTITQINGVNVVAGQTVTLPSGQKVQLNADGTITLIGDGTSEKVGFTYTVKDNLGNVDTGLVTLNAIPCFVAGTRISTPAGLVAVEDLRPGDMVLTQDDGPRPVRWIGRRRVQAAGEFAPIHIRAGTFGQHGHLAVSPQHRILIRDSLAELLFGEEEVLVAARDLVNGRSVIRREGGIVEYVHLLFDRHQVVFSEGLATESFLPGPQAGHSFPGETLAEICTLFPELDPATGQGYSPAVRRTLRGYEARVLLTARAA</sequence>
<accession>A0A2W5SFX5</accession>
<evidence type="ECO:0000256" key="1">
    <source>
        <dbReference type="SAM" id="MobiDB-lite"/>
    </source>
</evidence>
<feature type="domain" description="Hint" evidence="2">
    <location>
        <begin position="333"/>
        <end position="428"/>
    </location>
</feature>
<dbReference type="GO" id="GO:0016740">
    <property type="term" value="F:transferase activity"/>
    <property type="evidence" value="ECO:0007669"/>
    <property type="project" value="UniProtKB-KW"/>
</dbReference>
<dbReference type="SUPFAM" id="SSF51294">
    <property type="entry name" value="Hedgehog/intein (Hint) domain"/>
    <property type="match status" value="1"/>
</dbReference>
<organism evidence="3 4">
    <name type="scientific">Cereibacter sphaeroides</name>
    <name type="common">Rhodobacter sphaeroides</name>
    <dbReference type="NCBI Taxonomy" id="1063"/>
    <lineage>
        <taxon>Bacteria</taxon>
        <taxon>Pseudomonadati</taxon>
        <taxon>Pseudomonadota</taxon>
        <taxon>Alphaproteobacteria</taxon>
        <taxon>Rhodobacterales</taxon>
        <taxon>Paracoccaceae</taxon>
        <taxon>Cereibacter</taxon>
    </lineage>
</organism>
<evidence type="ECO:0000313" key="4">
    <source>
        <dbReference type="Proteomes" id="UP000248975"/>
    </source>
</evidence>
<feature type="region of interest" description="Disordered" evidence="1">
    <location>
        <begin position="65"/>
        <end position="92"/>
    </location>
</feature>